<evidence type="ECO:0000259" key="3">
    <source>
        <dbReference type="Pfam" id="PF13505"/>
    </source>
</evidence>
<feature type="chain" id="PRO_5003333028" description="Outer membrane protein beta-barrel domain-containing protein" evidence="2">
    <location>
        <begin position="22"/>
        <end position="204"/>
    </location>
</feature>
<organism evidence="4 5">
    <name type="scientific">Thiomicrospira cyclica (strain DSM 14477 / JCM 11371 / ALM1)</name>
    <name type="common">Thioalkalimicrobium cyclicum</name>
    <dbReference type="NCBI Taxonomy" id="717773"/>
    <lineage>
        <taxon>Bacteria</taxon>
        <taxon>Pseudomonadati</taxon>
        <taxon>Pseudomonadota</taxon>
        <taxon>Gammaproteobacteria</taxon>
        <taxon>Thiotrichales</taxon>
        <taxon>Piscirickettsiaceae</taxon>
        <taxon>Thiomicrospira</taxon>
    </lineage>
</organism>
<keyword evidence="1 2" id="KW-0732">Signal</keyword>
<dbReference type="InterPro" id="IPR027385">
    <property type="entry name" value="Beta-barrel_OMP"/>
</dbReference>
<evidence type="ECO:0000256" key="2">
    <source>
        <dbReference type="SAM" id="SignalP"/>
    </source>
</evidence>
<dbReference type="InterPro" id="IPR011250">
    <property type="entry name" value="OMP/PagP_B-barrel"/>
</dbReference>
<dbReference type="OrthoDB" id="9805832at2"/>
<feature type="signal peptide" evidence="2">
    <location>
        <begin position="1"/>
        <end position="21"/>
    </location>
</feature>
<protein>
    <recommendedName>
        <fullName evidence="3">Outer membrane protein beta-barrel domain-containing protein</fullName>
    </recommendedName>
</protein>
<dbReference type="AlphaFoldDB" id="F6D9U8"/>
<evidence type="ECO:0000313" key="4">
    <source>
        <dbReference type="EMBL" id="AEG32147.1"/>
    </source>
</evidence>
<dbReference type="NCBIfam" id="TIGR01414">
    <property type="entry name" value="autotrans_barl"/>
    <property type="match status" value="1"/>
</dbReference>
<sequence>MKTKLLASAVLAALFVAPVQAQQTYIGLDLGVASVDRDKELKETLRFLRDEAEGDVSGKLDQGSSVFRIHVGHFVTDNLALEAGYFKTGSYDGTYRVLSGDFAGLRLRSSVEVSGFDISANYFFGDFYIKGGLHSSKIDFEIKAPGGISISNDESGTGFLLGAGYQGALTDQVGYRLSYTYMDSIAGESDVNSSIFAAGLIYKF</sequence>
<proteinExistence type="predicted"/>
<evidence type="ECO:0000313" key="5">
    <source>
        <dbReference type="Proteomes" id="UP000009232"/>
    </source>
</evidence>
<dbReference type="HOGENOM" id="CLU_1342731_0_0_6"/>
<evidence type="ECO:0000256" key="1">
    <source>
        <dbReference type="ARBA" id="ARBA00022729"/>
    </source>
</evidence>
<accession>F6D9U8</accession>
<gene>
    <name evidence="4" type="ordered locus">Thicy_1385</name>
</gene>
<dbReference type="Gene3D" id="2.40.160.20">
    <property type="match status" value="1"/>
</dbReference>
<dbReference type="EMBL" id="CP002776">
    <property type="protein sequence ID" value="AEG32147.1"/>
    <property type="molecule type" value="Genomic_DNA"/>
</dbReference>
<dbReference type="KEGG" id="tcy:Thicy_1385"/>
<dbReference type="eggNOG" id="COG3637">
    <property type="taxonomic scope" value="Bacteria"/>
</dbReference>
<dbReference type="Proteomes" id="UP000009232">
    <property type="component" value="Chromosome"/>
</dbReference>
<dbReference type="Pfam" id="PF13505">
    <property type="entry name" value="OMP_b-brl"/>
    <property type="match status" value="1"/>
</dbReference>
<reference evidence="4 5" key="1">
    <citation type="submission" date="2011-05" db="EMBL/GenBank/DDBJ databases">
        <title>Complete sequence of Thioalkalimicrobium cyclicum ALM1.</title>
        <authorList>
            <consortium name="US DOE Joint Genome Institute"/>
            <person name="Lucas S."/>
            <person name="Han J."/>
            <person name="Lapidus A."/>
            <person name="Cheng J.-F."/>
            <person name="Goodwin L."/>
            <person name="Pitluck S."/>
            <person name="Peters L."/>
            <person name="Mikhailova N."/>
            <person name="Davenport K."/>
            <person name="Han C."/>
            <person name="Tapia R."/>
            <person name="Land M."/>
            <person name="Hauser L."/>
            <person name="Kyrpides N."/>
            <person name="Ivanova N."/>
            <person name="Pagani I."/>
            <person name="Kappler U."/>
            <person name="Woyke T."/>
        </authorList>
    </citation>
    <scope>NUCLEOTIDE SEQUENCE [LARGE SCALE GENOMIC DNA]</scope>
    <source>
        <strain evidence="5">DSM 14477 / JCM 11371 / ALM1</strain>
    </source>
</reference>
<dbReference type="GO" id="GO:0019867">
    <property type="term" value="C:outer membrane"/>
    <property type="evidence" value="ECO:0007669"/>
    <property type="project" value="InterPro"/>
</dbReference>
<keyword evidence="5" id="KW-1185">Reference proteome</keyword>
<feature type="domain" description="Outer membrane protein beta-barrel" evidence="3">
    <location>
        <begin position="8"/>
        <end position="204"/>
    </location>
</feature>
<dbReference type="RefSeq" id="WP_013835922.1">
    <property type="nucleotide sequence ID" value="NC_015581.1"/>
</dbReference>
<dbReference type="SUPFAM" id="SSF56925">
    <property type="entry name" value="OMPA-like"/>
    <property type="match status" value="1"/>
</dbReference>
<name>F6D9U8_THICA</name>
<dbReference type="InterPro" id="IPR006315">
    <property type="entry name" value="OM_autotransptr_brl_dom"/>
</dbReference>